<name>A0A399EDU5_9DEIN</name>
<dbReference type="EMBL" id="QWKZ01000143">
    <property type="protein sequence ID" value="RIH81713.1"/>
    <property type="molecule type" value="Genomic_DNA"/>
</dbReference>
<protein>
    <recommendedName>
        <fullName evidence="3">Phage integrase family protein</fullName>
    </recommendedName>
</protein>
<accession>A0A399EDU5</accession>
<evidence type="ECO:0000313" key="2">
    <source>
        <dbReference type="Proteomes" id="UP000265800"/>
    </source>
</evidence>
<proteinExistence type="predicted"/>
<sequence length="44" mass="5126">MSRRLGHARPSITLDIYRHVAEWEIREVALPLTELLSPTLRTLN</sequence>
<dbReference type="Proteomes" id="UP000265800">
    <property type="component" value="Unassembled WGS sequence"/>
</dbReference>
<evidence type="ECO:0008006" key="3">
    <source>
        <dbReference type="Google" id="ProtNLM"/>
    </source>
</evidence>
<gene>
    <name evidence="1" type="ORF">Mlute_02722</name>
</gene>
<keyword evidence="2" id="KW-1185">Reference proteome</keyword>
<dbReference type="RefSeq" id="WP_281270868.1">
    <property type="nucleotide sequence ID" value="NZ_QWKZ01000143.1"/>
</dbReference>
<evidence type="ECO:0000313" key="1">
    <source>
        <dbReference type="EMBL" id="RIH81713.1"/>
    </source>
</evidence>
<comment type="caution">
    <text evidence="1">The sequence shown here is derived from an EMBL/GenBank/DDBJ whole genome shotgun (WGS) entry which is preliminary data.</text>
</comment>
<dbReference type="AlphaFoldDB" id="A0A399EDU5"/>
<organism evidence="1 2">
    <name type="scientific">Meiothermus luteus</name>
    <dbReference type="NCBI Taxonomy" id="2026184"/>
    <lineage>
        <taxon>Bacteria</taxon>
        <taxon>Thermotogati</taxon>
        <taxon>Deinococcota</taxon>
        <taxon>Deinococci</taxon>
        <taxon>Thermales</taxon>
        <taxon>Thermaceae</taxon>
        <taxon>Meiothermus</taxon>
    </lineage>
</organism>
<reference evidence="1 2" key="1">
    <citation type="submission" date="2018-08" db="EMBL/GenBank/DDBJ databases">
        <title>Meiothermus luteus KCTC 52599 genome sequencing project.</title>
        <authorList>
            <person name="Da Costa M.S."/>
            <person name="Albuquerque L."/>
            <person name="Raposo P."/>
            <person name="Froufe H.J.C."/>
            <person name="Barroso C.S."/>
            <person name="Egas C."/>
        </authorList>
    </citation>
    <scope>NUCLEOTIDE SEQUENCE [LARGE SCALE GENOMIC DNA]</scope>
    <source>
        <strain evidence="1 2">KCTC 52599</strain>
    </source>
</reference>